<proteinExistence type="predicted"/>
<protein>
    <submittedName>
        <fullName evidence="5">HTH-type transcriptional regulator LeuO</fullName>
    </submittedName>
</protein>
<dbReference type="Proteomes" id="UP000320735">
    <property type="component" value="Unassembled WGS sequence"/>
</dbReference>
<dbReference type="InterPro" id="IPR036390">
    <property type="entry name" value="WH_DNA-bd_sf"/>
</dbReference>
<dbReference type="OrthoDB" id="528082at2"/>
<evidence type="ECO:0000313" key="6">
    <source>
        <dbReference type="Proteomes" id="UP000320735"/>
    </source>
</evidence>
<keyword evidence="1" id="KW-0805">Transcription regulation</keyword>
<dbReference type="EMBL" id="SJPP01000006">
    <property type="protein sequence ID" value="TWU03032.1"/>
    <property type="molecule type" value="Genomic_DNA"/>
</dbReference>
<dbReference type="PROSITE" id="PS50931">
    <property type="entry name" value="HTH_LYSR"/>
    <property type="match status" value="1"/>
</dbReference>
<keyword evidence="3" id="KW-0804">Transcription</keyword>
<dbReference type="Pfam" id="PF00126">
    <property type="entry name" value="HTH_1"/>
    <property type="match status" value="1"/>
</dbReference>
<evidence type="ECO:0000256" key="3">
    <source>
        <dbReference type="ARBA" id="ARBA00023163"/>
    </source>
</evidence>
<organism evidence="5 6">
    <name type="scientific">Symmachiella macrocystis</name>
    <dbReference type="NCBI Taxonomy" id="2527985"/>
    <lineage>
        <taxon>Bacteria</taxon>
        <taxon>Pseudomonadati</taxon>
        <taxon>Planctomycetota</taxon>
        <taxon>Planctomycetia</taxon>
        <taxon>Planctomycetales</taxon>
        <taxon>Planctomycetaceae</taxon>
        <taxon>Symmachiella</taxon>
    </lineage>
</organism>
<dbReference type="GO" id="GO:0003677">
    <property type="term" value="F:DNA binding"/>
    <property type="evidence" value="ECO:0007669"/>
    <property type="project" value="UniProtKB-KW"/>
</dbReference>
<evidence type="ECO:0000259" key="4">
    <source>
        <dbReference type="PROSITE" id="PS50931"/>
    </source>
</evidence>
<dbReference type="InterPro" id="IPR050389">
    <property type="entry name" value="LysR-type_TF"/>
</dbReference>
<dbReference type="GO" id="GO:0003700">
    <property type="term" value="F:DNA-binding transcription factor activity"/>
    <property type="evidence" value="ECO:0007669"/>
    <property type="project" value="InterPro"/>
</dbReference>
<feature type="domain" description="HTH lysR-type" evidence="4">
    <location>
        <begin position="17"/>
        <end position="69"/>
    </location>
</feature>
<keyword evidence="6" id="KW-1185">Reference proteome</keyword>
<dbReference type="AlphaFoldDB" id="A0A5C6AVG4"/>
<dbReference type="SUPFAM" id="SSF46785">
    <property type="entry name" value="Winged helix' DNA-binding domain"/>
    <property type="match status" value="1"/>
</dbReference>
<name>A0A5C6AVG4_9PLAN</name>
<dbReference type="PANTHER" id="PTHR30118:SF6">
    <property type="entry name" value="HTH-TYPE TRANSCRIPTIONAL REGULATOR LEUO"/>
    <property type="match status" value="1"/>
</dbReference>
<reference evidence="5 6" key="1">
    <citation type="submission" date="2019-02" db="EMBL/GenBank/DDBJ databases">
        <title>Deep-cultivation of Planctomycetes and their phenomic and genomic characterization uncovers novel biology.</title>
        <authorList>
            <person name="Wiegand S."/>
            <person name="Jogler M."/>
            <person name="Boedeker C."/>
            <person name="Pinto D."/>
            <person name="Vollmers J."/>
            <person name="Rivas-Marin E."/>
            <person name="Kohn T."/>
            <person name="Peeters S.H."/>
            <person name="Heuer A."/>
            <person name="Rast P."/>
            <person name="Oberbeckmann S."/>
            <person name="Bunk B."/>
            <person name="Jeske O."/>
            <person name="Meyerdierks A."/>
            <person name="Storesund J.E."/>
            <person name="Kallscheuer N."/>
            <person name="Luecker S."/>
            <person name="Lage O.M."/>
            <person name="Pohl T."/>
            <person name="Merkel B.J."/>
            <person name="Hornburger P."/>
            <person name="Mueller R.-W."/>
            <person name="Bruemmer F."/>
            <person name="Labrenz M."/>
            <person name="Spormann A.M."/>
            <person name="Op Den Camp H."/>
            <person name="Overmann J."/>
            <person name="Amann R."/>
            <person name="Jetten M.S.M."/>
            <person name="Mascher T."/>
            <person name="Medema M.H."/>
            <person name="Devos D.P."/>
            <person name="Kaster A.-K."/>
            <person name="Ovreas L."/>
            <person name="Rohde M."/>
            <person name="Galperin M.Y."/>
            <person name="Jogler C."/>
        </authorList>
    </citation>
    <scope>NUCLEOTIDE SEQUENCE [LARGE SCALE GENOMIC DNA]</scope>
    <source>
        <strain evidence="5 6">CA54</strain>
    </source>
</reference>
<evidence type="ECO:0000256" key="1">
    <source>
        <dbReference type="ARBA" id="ARBA00023015"/>
    </source>
</evidence>
<dbReference type="InterPro" id="IPR000847">
    <property type="entry name" value="LysR_HTH_N"/>
</dbReference>
<comment type="caution">
    <text evidence="5">The sequence shown here is derived from an EMBL/GenBank/DDBJ whole genome shotgun (WGS) entry which is preliminary data.</text>
</comment>
<gene>
    <name evidence="5" type="primary">leuO_1</name>
    <name evidence="5" type="ORF">CA54_61160</name>
</gene>
<keyword evidence="2" id="KW-0238">DNA-binding</keyword>
<accession>A0A5C6AVG4</accession>
<dbReference type="PRINTS" id="PR00039">
    <property type="entry name" value="HTHLYSR"/>
</dbReference>
<sequence>MEYMSNIDHLNLGGNTLTTFLTVLEETSVSRAAERLGVTQSAVSHTLEKLRGIFDDPLFVRVGLGIESTARARALQGSVESMGAGQAGTEETCCVWR</sequence>
<dbReference type="PANTHER" id="PTHR30118">
    <property type="entry name" value="HTH-TYPE TRANSCRIPTIONAL REGULATOR LEUO-RELATED"/>
    <property type="match status" value="1"/>
</dbReference>
<dbReference type="Gene3D" id="1.10.10.10">
    <property type="entry name" value="Winged helix-like DNA-binding domain superfamily/Winged helix DNA-binding domain"/>
    <property type="match status" value="1"/>
</dbReference>
<evidence type="ECO:0000313" key="5">
    <source>
        <dbReference type="EMBL" id="TWU03032.1"/>
    </source>
</evidence>
<evidence type="ECO:0000256" key="2">
    <source>
        <dbReference type="ARBA" id="ARBA00023125"/>
    </source>
</evidence>
<dbReference type="InterPro" id="IPR036388">
    <property type="entry name" value="WH-like_DNA-bd_sf"/>
</dbReference>